<organism evidence="1 2">
    <name type="scientific">Facklamia lactis</name>
    <dbReference type="NCBI Taxonomy" id="2749967"/>
    <lineage>
        <taxon>Bacteria</taxon>
        <taxon>Bacillati</taxon>
        <taxon>Bacillota</taxon>
        <taxon>Bacilli</taxon>
        <taxon>Lactobacillales</taxon>
        <taxon>Aerococcaceae</taxon>
        <taxon>Facklamia</taxon>
    </lineage>
</organism>
<reference evidence="1 2" key="1">
    <citation type="submission" date="2020-07" db="EMBL/GenBank/DDBJ databases">
        <title>Facklamia lactis sp. nov., isolated from raw milk.</title>
        <authorList>
            <person name="Doll E.V."/>
            <person name="Huptas C."/>
            <person name="Staib L."/>
            <person name="Wenning M."/>
            <person name="Scherer S."/>
        </authorList>
    </citation>
    <scope>NUCLEOTIDE SEQUENCE [LARGE SCALE GENOMIC DNA]</scope>
    <source>
        <strain evidence="1 2">DSM 111018</strain>
    </source>
</reference>
<dbReference type="PROSITE" id="PS01229">
    <property type="entry name" value="COF_2"/>
    <property type="match status" value="1"/>
</dbReference>
<sequence>MIKLIATDLDGTLLNEKKQLTKNNLQALHYAHEKGIKIVVCTGRPYLATHFLIDEIGLKSEEDYLIVFNGAQVRRSIDGRIVVENSLTHADMLIWYQETARLDLPINVIDSEWVYEPLSYPEGYESFYASKLTAAPSTVKDYASFSEEHQFLKFVITVDEEHLANQIPKMNPELKSRYSISRSHPFQLEIMKKSVDKGRALKQLGDHLGIRMEEMMTIGDQMNDESMIKMAGTGVAMGNAVPAIKEMAQFVTKSHIEDGVAHAIYHYIK</sequence>
<dbReference type="InterPro" id="IPR000150">
    <property type="entry name" value="Cof"/>
</dbReference>
<evidence type="ECO:0000313" key="1">
    <source>
        <dbReference type="EMBL" id="MBG9985504.1"/>
    </source>
</evidence>
<dbReference type="SFLD" id="SFLDG01140">
    <property type="entry name" value="C2.B:_Phosphomannomutase_and_P"/>
    <property type="match status" value="1"/>
</dbReference>
<dbReference type="PROSITE" id="PS01228">
    <property type="entry name" value="COF_1"/>
    <property type="match status" value="1"/>
</dbReference>
<dbReference type="InterPro" id="IPR006379">
    <property type="entry name" value="HAD-SF_hydro_IIB"/>
</dbReference>
<dbReference type="PANTHER" id="PTHR10000">
    <property type="entry name" value="PHOSPHOSERINE PHOSPHATASE"/>
    <property type="match status" value="1"/>
</dbReference>
<dbReference type="PANTHER" id="PTHR10000:SF8">
    <property type="entry name" value="HAD SUPERFAMILY HYDROLASE-LIKE, TYPE 3"/>
    <property type="match status" value="1"/>
</dbReference>
<dbReference type="RefSeq" id="WP_197113869.1">
    <property type="nucleotide sequence ID" value="NZ_JACBXQ010000001.1"/>
</dbReference>
<dbReference type="SFLD" id="SFLDS00003">
    <property type="entry name" value="Haloacid_Dehalogenase"/>
    <property type="match status" value="1"/>
</dbReference>
<dbReference type="InterPro" id="IPR023214">
    <property type="entry name" value="HAD_sf"/>
</dbReference>
<dbReference type="Proteomes" id="UP000721415">
    <property type="component" value="Unassembled WGS sequence"/>
</dbReference>
<evidence type="ECO:0000313" key="2">
    <source>
        <dbReference type="Proteomes" id="UP000721415"/>
    </source>
</evidence>
<dbReference type="SFLD" id="SFLDG01144">
    <property type="entry name" value="C2.B.4:_PGP_Like"/>
    <property type="match status" value="1"/>
</dbReference>
<protein>
    <submittedName>
        <fullName evidence="1">HAD family phosphatase</fullName>
    </submittedName>
</protein>
<proteinExistence type="predicted"/>
<dbReference type="CDD" id="cd07516">
    <property type="entry name" value="HAD_Pase"/>
    <property type="match status" value="1"/>
</dbReference>
<dbReference type="Pfam" id="PF08282">
    <property type="entry name" value="Hydrolase_3"/>
    <property type="match status" value="1"/>
</dbReference>
<gene>
    <name evidence="1" type="ORF">HZY91_01185</name>
</gene>
<comment type="caution">
    <text evidence="1">The sequence shown here is derived from an EMBL/GenBank/DDBJ whole genome shotgun (WGS) entry which is preliminary data.</text>
</comment>
<name>A0ABS0LQC4_9LACT</name>
<dbReference type="Gene3D" id="3.30.1240.10">
    <property type="match status" value="1"/>
</dbReference>
<dbReference type="Gene3D" id="3.40.50.1000">
    <property type="entry name" value="HAD superfamily/HAD-like"/>
    <property type="match status" value="1"/>
</dbReference>
<dbReference type="SUPFAM" id="SSF56784">
    <property type="entry name" value="HAD-like"/>
    <property type="match status" value="1"/>
</dbReference>
<keyword evidence="2" id="KW-1185">Reference proteome</keyword>
<dbReference type="EMBL" id="JACBXQ010000001">
    <property type="protein sequence ID" value="MBG9985504.1"/>
    <property type="molecule type" value="Genomic_DNA"/>
</dbReference>
<dbReference type="NCBIfam" id="TIGR01484">
    <property type="entry name" value="HAD-SF-IIB"/>
    <property type="match status" value="1"/>
</dbReference>
<dbReference type="InterPro" id="IPR036412">
    <property type="entry name" value="HAD-like_sf"/>
</dbReference>
<accession>A0ABS0LQC4</accession>
<dbReference type="NCBIfam" id="TIGR00099">
    <property type="entry name" value="Cof-subfamily"/>
    <property type="match status" value="1"/>
</dbReference>